<organism evidence="2 3">
    <name type="scientific">Prorocentrum cordatum</name>
    <dbReference type="NCBI Taxonomy" id="2364126"/>
    <lineage>
        <taxon>Eukaryota</taxon>
        <taxon>Sar</taxon>
        <taxon>Alveolata</taxon>
        <taxon>Dinophyceae</taxon>
        <taxon>Prorocentrales</taxon>
        <taxon>Prorocentraceae</taxon>
        <taxon>Prorocentrum</taxon>
    </lineage>
</organism>
<accession>A0ABN9U3W2</accession>
<evidence type="ECO:0000256" key="1">
    <source>
        <dbReference type="SAM" id="MobiDB-lite"/>
    </source>
</evidence>
<feature type="region of interest" description="Disordered" evidence="1">
    <location>
        <begin position="1"/>
        <end position="22"/>
    </location>
</feature>
<feature type="compositionally biased region" description="Low complexity" evidence="1">
    <location>
        <begin position="40"/>
        <end position="51"/>
    </location>
</feature>
<keyword evidence="3" id="KW-1185">Reference proteome</keyword>
<name>A0ABN9U3W2_9DINO</name>
<protein>
    <submittedName>
        <fullName evidence="2">Uncharacterized protein</fullName>
    </submittedName>
</protein>
<comment type="caution">
    <text evidence="2">The sequence shown here is derived from an EMBL/GenBank/DDBJ whole genome shotgun (WGS) entry which is preliminary data.</text>
</comment>
<evidence type="ECO:0000313" key="2">
    <source>
        <dbReference type="EMBL" id="CAK0852883.1"/>
    </source>
</evidence>
<reference evidence="2" key="1">
    <citation type="submission" date="2023-10" db="EMBL/GenBank/DDBJ databases">
        <authorList>
            <person name="Chen Y."/>
            <person name="Shah S."/>
            <person name="Dougan E. K."/>
            <person name="Thang M."/>
            <person name="Chan C."/>
        </authorList>
    </citation>
    <scope>NUCLEOTIDE SEQUENCE [LARGE SCALE GENOMIC DNA]</scope>
</reference>
<evidence type="ECO:0000313" key="3">
    <source>
        <dbReference type="Proteomes" id="UP001189429"/>
    </source>
</evidence>
<dbReference type="EMBL" id="CAUYUJ010015353">
    <property type="protein sequence ID" value="CAK0852883.1"/>
    <property type="molecule type" value="Genomic_DNA"/>
</dbReference>
<sequence>MVLVSQAPRAGPLKQLAPKARSSLPELQARRALGAPLGLRQAGAGALAAAERGQRAPVSGPARPAVNPYVDPTKPKPAKSSTLAASAPASAKKGAGHADGDY</sequence>
<feature type="compositionally biased region" description="Low complexity" evidence="1">
    <location>
        <begin position="78"/>
        <end position="93"/>
    </location>
</feature>
<feature type="region of interest" description="Disordered" evidence="1">
    <location>
        <begin position="40"/>
        <end position="102"/>
    </location>
</feature>
<dbReference type="Proteomes" id="UP001189429">
    <property type="component" value="Unassembled WGS sequence"/>
</dbReference>
<proteinExistence type="predicted"/>
<gene>
    <name evidence="2" type="ORF">PCOR1329_LOCUS44529</name>
</gene>